<evidence type="ECO:0000256" key="20">
    <source>
        <dbReference type="ARBA" id="ARBA00042550"/>
    </source>
</evidence>
<evidence type="ECO:0000256" key="11">
    <source>
        <dbReference type="ARBA" id="ARBA00022982"/>
    </source>
</evidence>
<keyword evidence="10" id="KW-1278">Translocase</keyword>
<dbReference type="GO" id="GO:0046872">
    <property type="term" value="F:metal ion binding"/>
    <property type="evidence" value="ECO:0007669"/>
    <property type="project" value="UniProtKB-KW"/>
</dbReference>
<comment type="subunit">
    <text evidence="4">Homodimer.</text>
</comment>
<dbReference type="AlphaFoldDB" id="A0AAV1GBR6"/>
<dbReference type="Proteomes" id="UP001178508">
    <property type="component" value="Chromosome 13"/>
</dbReference>
<dbReference type="FunFam" id="1.20.120.1770:FF:000001">
    <property type="entry name" value="Cytochrome b reductase 1"/>
    <property type="match status" value="1"/>
</dbReference>
<evidence type="ECO:0000256" key="6">
    <source>
        <dbReference type="ARBA" id="ARBA00022617"/>
    </source>
</evidence>
<organism evidence="26 27">
    <name type="scientific">Xyrichtys novacula</name>
    <name type="common">Pearly razorfish</name>
    <name type="synonym">Hemipteronotus novacula</name>
    <dbReference type="NCBI Taxonomy" id="13765"/>
    <lineage>
        <taxon>Eukaryota</taxon>
        <taxon>Metazoa</taxon>
        <taxon>Chordata</taxon>
        <taxon>Craniata</taxon>
        <taxon>Vertebrata</taxon>
        <taxon>Euteleostomi</taxon>
        <taxon>Actinopterygii</taxon>
        <taxon>Neopterygii</taxon>
        <taxon>Teleostei</taxon>
        <taxon>Neoteleostei</taxon>
        <taxon>Acanthomorphata</taxon>
        <taxon>Eupercaria</taxon>
        <taxon>Labriformes</taxon>
        <taxon>Labridae</taxon>
        <taxon>Xyrichtys</taxon>
    </lineage>
</organism>
<dbReference type="GO" id="GO:0005765">
    <property type="term" value="C:lysosomal membrane"/>
    <property type="evidence" value="ECO:0007669"/>
    <property type="project" value="UniProtKB-SubCell"/>
</dbReference>
<evidence type="ECO:0000313" key="27">
    <source>
        <dbReference type="Proteomes" id="UP001178508"/>
    </source>
</evidence>
<feature type="transmembrane region" description="Helical" evidence="24">
    <location>
        <begin position="7"/>
        <end position="29"/>
    </location>
</feature>
<keyword evidence="9" id="KW-0967">Endosome</keyword>
<evidence type="ECO:0000256" key="9">
    <source>
        <dbReference type="ARBA" id="ARBA00022753"/>
    </source>
</evidence>
<keyword evidence="12 24" id="KW-1133">Transmembrane helix</keyword>
<feature type="transmembrane region" description="Helical" evidence="24">
    <location>
        <begin position="49"/>
        <end position="70"/>
    </location>
</feature>
<evidence type="ECO:0000256" key="19">
    <source>
        <dbReference type="ARBA" id="ARBA00040498"/>
    </source>
</evidence>
<gene>
    <name evidence="26" type="ORF">XNOV1_A033931</name>
</gene>
<keyword evidence="14" id="KW-0408">Iron</keyword>
<evidence type="ECO:0000256" key="10">
    <source>
        <dbReference type="ARBA" id="ARBA00022967"/>
    </source>
</evidence>
<keyword evidence="7 24" id="KW-0812">Transmembrane</keyword>
<keyword evidence="16" id="KW-0325">Glycoprotein</keyword>
<keyword evidence="13" id="KW-0560">Oxidoreductase</keyword>
<evidence type="ECO:0000256" key="23">
    <source>
        <dbReference type="ARBA" id="ARBA00048457"/>
    </source>
</evidence>
<dbReference type="InterPro" id="IPR043205">
    <property type="entry name" value="CYB561/CYBRD1-like"/>
</dbReference>
<feature type="transmembrane region" description="Helical" evidence="24">
    <location>
        <begin position="82"/>
        <end position="105"/>
    </location>
</feature>
<dbReference type="EMBL" id="OY660876">
    <property type="protein sequence ID" value="CAJ1070409.1"/>
    <property type="molecule type" value="Genomic_DNA"/>
</dbReference>
<evidence type="ECO:0000256" key="14">
    <source>
        <dbReference type="ARBA" id="ARBA00023004"/>
    </source>
</evidence>
<dbReference type="Gene3D" id="1.20.120.1770">
    <property type="match status" value="1"/>
</dbReference>
<evidence type="ECO:0000313" key="26">
    <source>
        <dbReference type="EMBL" id="CAJ1070409.1"/>
    </source>
</evidence>
<feature type="transmembrane region" description="Helical" evidence="24">
    <location>
        <begin position="201"/>
        <end position="220"/>
    </location>
</feature>
<sequence>MRSSVLFYVSYALCLCSGLLCLLFVSVWSSCWRGGFSWDGSALQFNWHPVLMVSGLLVLYGYAAVVYRVPFTWQQKKLTWKLVHAALMLLALILSILGLCAVFDFHRQSHIPDLYSLHSWVGICTVIVFSLQWTLGLWGFLFPCSPLWFPGALKPVHIWMGKAILILSVASCISGINEKLFFTLNGNSSEPYSSLPAEAKFANSLGVLILVFGLVVFGILSKKKWKRPEIETESVHLLPHENSP</sequence>
<dbReference type="GO" id="GO:0140571">
    <property type="term" value="F:transmembrane ascorbate ferrireductase activity"/>
    <property type="evidence" value="ECO:0007669"/>
    <property type="project" value="UniProtKB-EC"/>
</dbReference>
<dbReference type="PROSITE" id="PS51257">
    <property type="entry name" value="PROKAR_LIPOPROTEIN"/>
    <property type="match status" value="1"/>
</dbReference>
<dbReference type="PANTHER" id="PTHR10106:SF38">
    <property type="entry name" value="LYSOSOMAL MEMBRANE ASCORBATE-DEPENDENT FERRIREDUCTASE CYB561A3"/>
    <property type="match status" value="1"/>
</dbReference>
<evidence type="ECO:0000256" key="13">
    <source>
        <dbReference type="ARBA" id="ARBA00023002"/>
    </source>
</evidence>
<dbReference type="InterPro" id="IPR006593">
    <property type="entry name" value="Cyt_b561/ferric_Rdtase_TM"/>
</dbReference>
<feature type="domain" description="Cytochrome b561" evidence="25">
    <location>
        <begin position="13"/>
        <end position="221"/>
    </location>
</feature>
<evidence type="ECO:0000256" key="4">
    <source>
        <dbReference type="ARBA" id="ARBA00011738"/>
    </source>
</evidence>
<feature type="transmembrane region" description="Helical" evidence="24">
    <location>
        <begin position="163"/>
        <end position="181"/>
    </location>
</feature>
<comment type="subcellular location">
    <subcellularLocation>
        <location evidence="2">Late endosome membrane</location>
        <topology evidence="2">Multi-pass membrane protein</topology>
    </subcellularLocation>
    <subcellularLocation>
        <location evidence="3">Lysosome membrane</location>
        <topology evidence="3">Multi-pass membrane protein</topology>
    </subcellularLocation>
</comment>
<dbReference type="PROSITE" id="PS50939">
    <property type="entry name" value="CYTOCHROME_B561"/>
    <property type="match status" value="1"/>
</dbReference>
<evidence type="ECO:0000256" key="15">
    <source>
        <dbReference type="ARBA" id="ARBA00023136"/>
    </source>
</evidence>
<accession>A0AAV1GBR6</accession>
<comment type="catalytic activity">
    <reaction evidence="23">
        <text>Fe(3+)(out) + L-ascorbate(in) = monodehydro-L-ascorbate radical(in) + Fe(2+)(out) + H(+)</text>
        <dbReference type="Rhea" id="RHEA:30403"/>
        <dbReference type="ChEBI" id="CHEBI:15378"/>
        <dbReference type="ChEBI" id="CHEBI:29033"/>
        <dbReference type="ChEBI" id="CHEBI:29034"/>
        <dbReference type="ChEBI" id="CHEBI:38290"/>
        <dbReference type="ChEBI" id="CHEBI:59513"/>
        <dbReference type="EC" id="7.2.1.3"/>
    </reaction>
    <physiologicalReaction direction="left-to-right" evidence="23">
        <dbReference type="Rhea" id="RHEA:30404"/>
    </physiologicalReaction>
</comment>
<evidence type="ECO:0000259" key="25">
    <source>
        <dbReference type="PROSITE" id="PS50939"/>
    </source>
</evidence>
<feature type="transmembrane region" description="Helical" evidence="24">
    <location>
        <begin position="117"/>
        <end position="142"/>
    </location>
</feature>
<keyword evidence="11" id="KW-0249">Electron transport</keyword>
<evidence type="ECO:0000256" key="17">
    <source>
        <dbReference type="ARBA" id="ARBA00023228"/>
    </source>
</evidence>
<comment type="function">
    <text evidence="22">Transmembrane reductase that uses ascorbate as an electron donor in the cytoplasm and transfers electrons across membranes to reduce iron cations Fe(3+) into Fe(2+) in the lumen of the late endosome and lysosome. Reduced iron can then be extruded from the late endosome and lysosome to the cytoplasm by divalent metal-specific transporters. It is therefore most probably involved in endosomal and lysosomal cellular iron homeostasis.</text>
</comment>
<evidence type="ECO:0000256" key="2">
    <source>
        <dbReference type="ARBA" id="ARBA00004107"/>
    </source>
</evidence>
<evidence type="ECO:0000256" key="16">
    <source>
        <dbReference type="ARBA" id="ARBA00023180"/>
    </source>
</evidence>
<evidence type="ECO:0000256" key="12">
    <source>
        <dbReference type="ARBA" id="ARBA00022989"/>
    </source>
</evidence>
<keyword evidence="17" id="KW-0458">Lysosome</keyword>
<evidence type="ECO:0000256" key="21">
    <source>
        <dbReference type="ARBA" id="ARBA00042571"/>
    </source>
</evidence>
<proteinExistence type="predicted"/>
<dbReference type="Pfam" id="PF03188">
    <property type="entry name" value="Cytochrom_B561"/>
    <property type="match status" value="1"/>
</dbReference>
<evidence type="ECO:0000256" key="5">
    <source>
        <dbReference type="ARBA" id="ARBA00022448"/>
    </source>
</evidence>
<comment type="cofactor">
    <cofactor evidence="1">
        <name>heme b</name>
        <dbReference type="ChEBI" id="CHEBI:60344"/>
    </cofactor>
</comment>
<name>A0AAV1GBR6_XYRNO</name>
<protein>
    <recommendedName>
        <fullName evidence="19">Lysosomal membrane ascorbate-dependent ferrireductase CYB561A3</fullName>
        <ecNumber evidence="18">7.2.1.3</ecNumber>
    </recommendedName>
    <alternativeName>
        <fullName evidence="21">Cytochrome b ascorbate-dependent protein 3</fullName>
    </alternativeName>
    <alternativeName>
        <fullName evidence="20">Lysosomal cytochrome b</fullName>
    </alternativeName>
</protein>
<keyword evidence="6" id="KW-0349">Heme</keyword>
<keyword evidence="27" id="KW-1185">Reference proteome</keyword>
<reference evidence="26" key="1">
    <citation type="submission" date="2023-08" db="EMBL/GenBank/DDBJ databases">
        <authorList>
            <person name="Alioto T."/>
            <person name="Alioto T."/>
            <person name="Gomez Garrido J."/>
        </authorList>
    </citation>
    <scope>NUCLEOTIDE SEQUENCE</scope>
</reference>
<keyword evidence="15 24" id="KW-0472">Membrane</keyword>
<evidence type="ECO:0000256" key="1">
    <source>
        <dbReference type="ARBA" id="ARBA00001970"/>
    </source>
</evidence>
<evidence type="ECO:0000256" key="3">
    <source>
        <dbReference type="ARBA" id="ARBA00004155"/>
    </source>
</evidence>
<evidence type="ECO:0000256" key="7">
    <source>
        <dbReference type="ARBA" id="ARBA00022692"/>
    </source>
</evidence>
<dbReference type="SMART" id="SM00665">
    <property type="entry name" value="B561"/>
    <property type="match status" value="1"/>
</dbReference>
<evidence type="ECO:0000256" key="8">
    <source>
        <dbReference type="ARBA" id="ARBA00022723"/>
    </source>
</evidence>
<dbReference type="PANTHER" id="PTHR10106">
    <property type="entry name" value="CYTOCHROME B561-RELATED"/>
    <property type="match status" value="1"/>
</dbReference>
<keyword evidence="8" id="KW-0479">Metal-binding</keyword>
<evidence type="ECO:0000256" key="24">
    <source>
        <dbReference type="SAM" id="Phobius"/>
    </source>
</evidence>
<keyword evidence="5" id="KW-0813">Transport</keyword>
<evidence type="ECO:0000256" key="22">
    <source>
        <dbReference type="ARBA" id="ARBA00046132"/>
    </source>
</evidence>
<dbReference type="GO" id="GO:0031902">
    <property type="term" value="C:late endosome membrane"/>
    <property type="evidence" value="ECO:0007669"/>
    <property type="project" value="UniProtKB-SubCell"/>
</dbReference>
<evidence type="ECO:0000256" key="18">
    <source>
        <dbReference type="ARBA" id="ARBA00024225"/>
    </source>
</evidence>
<dbReference type="EC" id="7.2.1.3" evidence="18"/>